<dbReference type="OrthoDB" id="9807829at2"/>
<dbReference type="Gene3D" id="3.30.2350.10">
    <property type="entry name" value="Pseudouridine synthase"/>
    <property type="match status" value="1"/>
</dbReference>
<protein>
    <recommendedName>
        <fullName evidence="4">Pseudouridine synthase</fullName>
        <ecNumber evidence="4">5.4.99.-</ecNumber>
    </recommendedName>
</protein>
<dbReference type="PROSITE" id="PS01129">
    <property type="entry name" value="PSI_RLU"/>
    <property type="match status" value="1"/>
</dbReference>
<evidence type="ECO:0000259" key="5">
    <source>
        <dbReference type="Pfam" id="PF00849"/>
    </source>
</evidence>
<keyword evidence="7" id="KW-1185">Reference proteome</keyword>
<dbReference type="NCBIfam" id="TIGR00005">
    <property type="entry name" value="rluA_subfam"/>
    <property type="match status" value="1"/>
</dbReference>
<evidence type="ECO:0000256" key="3">
    <source>
        <dbReference type="PIRSR" id="PIRSR606225-1"/>
    </source>
</evidence>
<reference evidence="6 7" key="1">
    <citation type="journal article" date="2015" name="Genome Announc.">
        <title>Expanding the biotechnology potential of lactobacilli through comparative genomics of 213 strains and associated genera.</title>
        <authorList>
            <person name="Sun Z."/>
            <person name="Harris H.M."/>
            <person name="McCann A."/>
            <person name="Guo C."/>
            <person name="Argimon S."/>
            <person name="Zhang W."/>
            <person name="Yang X."/>
            <person name="Jeffery I.B."/>
            <person name="Cooney J.C."/>
            <person name="Kagawa T.F."/>
            <person name="Liu W."/>
            <person name="Song Y."/>
            <person name="Salvetti E."/>
            <person name="Wrobel A."/>
            <person name="Rasinkangas P."/>
            <person name="Parkhill J."/>
            <person name="Rea M.C."/>
            <person name="O'Sullivan O."/>
            <person name="Ritari J."/>
            <person name="Douillard F.P."/>
            <person name="Paul Ross R."/>
            <person name="Yang R."/>
            <person name="Briner A.E."/>
            <person name="Felis G.E."/>
            <person name="de Vos W.M."/>
            <person name="Barrangou R."/>
            <person name="Klaenhammer T.R."/>
            <person name="Caufield P.W."/>
            <person name="Cui Y."/>
            <person name="Zhang H."/>
            <person name="O'Toole P.W."/>
        </authorList>
    </citation>
    <scope>NUCLEOTIDE SEQUENCE [LARGE SCALE GENOMIC DNA]</scope>
    <source>
        <strain evidence="6 7">DSM 22408</strain>
    </source>
</reference>
<dbReference type="PANTHER" id="PTHR21600">
    <property type="entry name" value="MITOCHONDRIAL RNA PSEUDOURIDINE SYNTHASE"/>
    <property type="match status" value="1"/>
</dbReference>
<gene>
    <name evidence="6" type="ORF">IV53_GL001244</name>
</gene>
<evidence type="ECO:0000256" key="4">
    <source>
        <dbReference type="RuleBase" id="RU362028"/>
    </source>
</evidence>
<name>A0A0R2KJL8_9LACO</name>
<evidence type="ECO:0000313" key="7">
    <source>
        <dbReference type="Proteomes" id="UP000051500"/>
    </source>
</evidence>
<dbReference type="AlphaFoldDB" id="A0A0R2KJL8"/>
<dbReference type="RefSeq" id="WP_027106631.1">
    <property type="nucleotide sequence ID" value="NZ_AUHP01000015.1"/>
</dbReference>
<organism evidence="6 7">
    <name type="scientific">Ligilactobacillus ceti DSM 22408</name>
    <dbReference type="NCBI Taxonomy" id="1122146"/>
    <lineage>
        <taxon>Bacteria</taxon>
        <taxon>Bacillati</taxon>
        <taxon>Bacillota</taxon>
        <taxon>Bacilli</taxon>
        <taxon>Lactobacillales</taxon>
        <taxon>Lactobacillaceae</taxon>
        <taxon>Ligilactobacillus</taxon>
    </lineage>
</organism>
<sequence length="300" mass="33758">MKLTWQKKDHKQITVQKFLLAQGISQRLIKTMKKGVGTVYLEQKQVPLNTVIKQPVAVTLELPPEKADENVPPSSEPLEIYYEDSNWLVVNKPAGVTSVPGPSDRQDTMVNRVKGYLLQQGATDLVPHVITRLDRFTSGVMLIAKHRVAQGLLTTTAAQKQIHKEYYALVSGELIEKTALIDAPLGRKENSYAYEIQSDGKNAQTKYQVVQDYQDQGALVQVQLLTGRTHQIRAHFTSLGHPLYGDELYQGPQTIIQRQALHAYKLQFVDPFTKTELQFISELPADFKAALAQLDARKRV</sequence>
<dbReference type="Pfam" id="PF00849">
    <property type="entry name" value="PseudoU_synth_2"/>
    <property type="match status" value="1"/>
</dbReference>
<evidence type="ECO:0000256" key="1">
    <source>
        <dbReference type="ARBA" id="ARBA00000073"/>
    </source>
</evidence>
<dbReference type="eggNOG" id="COG0564">
    <property type="taxonomic scope" value="Bacteria"/>
</dbReference>
<dbReference type="Proteomes" id="UP000051500">
    <property type="component" value="Unassembled WGS sequence"/>
</dbReference>
<keyword evidence="4" id="KW-0413">Isomerase</keyword>
<dbReference type="SUPFAM" id="SSF55120">
    <property type="entry name" value="Pseudouridine synthase"/>
    <property type="match status" value="1"/>
</dbReference>
<proteinExistence type="inferred from homology"/>
<comment type="function">
    <text evidence="4">Responsible for synthesis of pseudouridine from uracil.</text>
</comment>
<accession>A0A0R2KJL8</accession>
<feature type="active site" evidence="3">
    <location>
        <position position="134"/>
    </location>
</feature>
<evidence type="ECO:0000313" key="6">
    <source>
        <dbReference type="EMBL" id="KRN89566.1"/>
    </source>
</evidence>
<feature type="domain" description="Pseudouridine synthase RsuA/RluA-like" evidence="5">
    <location>
        <begin position="86"/>
        <end position="237"/>
    </location>
</feature>
<dbReference type="GO" id="GO:0003723">
    <property type="term" value="F:RNA binding"/>
    <property type="evidence" value="ECO:0007669"/>
    <property type="project" value="InterPro"/>
</dbReference>
<dbReference type="PATRIC" id="fig|1122146.4.peg.1281"/>
<dbReference type="GO" id="GO:0009982">
    <property type="term" value="F:pseudouridine synthase activity"/>
    <property type="evidence" value="ECO:0007669"/>
    <property type="project" value="InterPro"/>
</dbReference>
<dbReference type="STRING" id="1122146.IV53_GL001244"/>
<dbReference type="InterPro" id="IPR006145">
    <property type="entry name" value="PsdUridine_synth_RsuA/RluA"/>
</dbReference>
<dbReference type="InterPro" id="IPR020103">
    <property type="entry name" value="PsdUridine_synth_cat_dom_sf"/>
</dbReference>
<comment type="catalytic activity">
    <reaction evidence="1 4">
        <text>a uridine in RNA = a pseudouridine in RNA</text>
        <dbReference type="Rhea" id="RHEA:48348"/>
        <dbReference type="Rhea" id="RHEA-COMP:12068"/>
        <dbReference type="Rhea" id="RHEA-COMP:12069"/>
        <dbReference type="ChEBI" id="CHEBI:65314"/>
        <dbReference type="ChEBI" id="CHEBI:65315"/>
    </reaction>
</comment>
<dbReference type="GO" id="GO:0140098">
    <property type="term" value="F:catalytic activity, acting on RNA"/>
    <property type="evidence" value="ECO:0007669"/>
    <property type="project" value="UniProtKB-ARBA"/>
</dbReference>
<dbReference type="InterPro" id="IPR006224">
    <property type="entry name" value="PsdUridine_synth_RluA-like_CS"/>
</dbReference>
<comment type="caution">
    <text evidence="6">The sequence shown here is derived from an EMBL/GenBank/DDBJ whole genome shotgun (WGS) entry which is preliminary data.</text>
</comment>
<dbReference type="EMBL" id="JQBZ01000011">
    <property type="protein sequence ID" value="KRN89566.1"/>
    <property type="molecule type" value="Genomic_DNA"/>
</dbReference>
<comment type="similarity">
    <text evidence="2 4">Belongs to the pseudouridine synthase RluA family.</text>
</comment>
<dbReference type="EC" id="5.4.99.-" evidence="4"/>
<dbReference type="GO" id="GO:0000455">
    <property type="term" value="P:enzyme-directed rRNA pseudouridine synthesis"/>
    <property type="evidence" value="ECO:0007669"/>
    <property type="project" value="TreeGrafter"/>
</dbReference>
<dbReference type="PANTHER" id="PTHR21600:SF35">
    <property type="entry name" value="PSEUDOURIDINE SYNTHASE"/>
    <property type="match status" value="1"/>
</dbReference>
<dbReference type="InterPro" id="IPR050188">
    <property type="entry name" value="RluA_PseudoU_synthase"/>
</dbReference>
<dbReference type="InterPro" id="IPR006225">
    <property type="entry name" value="PsdUridine_synth_RluC/D"/>
</dbReference>
<evidence type="ECO:0000256" key="2">
    <source>
        <dbReference type="ARBA" id="ARBA00010876"/>
    </source>
</evidence>
<dbReference type="CDD" id="cd02869">
    <property type="entry name" value="PseudoU_synth_RluA_like"/>
    <property type="match status" value="1"/>
</dbReference>